<evidence type="ECO:0000313" key="1">
    <source>
        <dbReference type="EMBL" id="JAD71033.1"/>
    </source>
</evidence>
<proteinExistence type="predicted"/>
<dbReference type="AlphaFoldDB" id="A0A0A9C995"/>
<organism evidence="1">
    <name type="scientific">Arundo donax</name>
    <name type="common">Giant reed</name>
    <name type="synonym">Donax arundinaceus</name>
    <dbReference type="NCBI Taxonomy" id="35708"/>
    <lineage>
        <taxon>Eukaryota</taxon>
        <taxon>Viridiplantae</taxon>
        <taxon>Streptophyta</taxon>
        <taxon>Embryophyta</taxon>
        <taxon>Tracheophyta</taxon>
        <taxon>Spermatophyta</taxon>
        <taxon>Magnoliopsida</taxon>
        <taxon>Liliopsida</taxon>
        <taxon>Poales</taxon>
        <taxon>Poaceae</taxon>
        <taxon>PACMAD clade</taxon>
        <taxon>Arundinoideae</taxon>
        <taxon>Arundineae</taxon>
        <taxon>Arundo</taxon>
    </lineage>
</organism>
<sequence length="25" mass="2963">MRTKDNNAIKVCQRFGEHAKTYSHK</sequence>
<reference evidence="1" key="1">
    <citation type="submission" date="2014-09" db="EMBL/GenBank/DDBJ databases">
        <authorList>
            <person name="Magalhaes I.L.F."/>
            <person name="Oliveira U."/>
            <person name="Santos F.R."/>
            <person name="Vidigal T.H.D.A."/>
            <person name="Brescovit A.D."/>
            <person name="Santos A.J."/>
        </authorList>
    </citation>
    <scope>NUCLEOTIDE SEQUENCE</scope>
    <source>
        <tissue evidence="1">Shoot tissue taken approximately 20 cm above the soil surface</tissue>
    </source>
</reference>
<reference evidence="1" key="2">
    <citation type="journal article" date="2015" name="Data Brief">
        <title>Shoot transcriptome of the giant reed, Arundo donax.</title>
        <authorList>
            <person name="Barrero R.A."/>
            <person name="Guerrero F.D."/>
            <person name="Moolhuijzen P."/>
            <person name="Goolsby J.A."/>
            <person name="Tidwell J."/>
            <person name="Bellgard S.E."/>
            <person name="Bellgard M.I."/>
        </authorList>
    </citation>
    <scope>NUCLEOTIDE SEQUENCE</scope>
    <source>
        <tissue evidence="1">Shoot tissue taken approximately 20 cm above the soil surface</tissue>
    </source>
</reference>
<accession>A0A0A9C995</accession>
<dbReference type="EMBL" id="GBRH01226862">
    <property type="protein sequence ID" value="JAD71033.1"/>
    <property type="molecule type" value="Transcribed_RNA"/>
</dbReference>
<name>A0A0A9C995_ARUDO</name>
<protein>
    <submittedName>
        <fullName evidence="1">Uncharacterized protein</fullName>
    </submittedName>
</protein>